<dbReference type="InterPro" id="IPR016634">
    <property type="entry name" value="CapW-like"/>
</dbReference>
<sequence>MADKKTKTSNWSQDKRLEFIDFRLQWTGKINRSDLVDFFGISVPQASLDLARYIDWRPDNVFYDKKTKAYLKSEEFQPLFSEKDSRYYLRNLLALNQNIIRSDESFIGIIPSSDVLPSLERTVPENTLALVVDAINNKKAIRVSYLSMTSDVASKRTLNPHAMVFDGHRWHVRAFCRTRKDFRDFVLARIITAETLDEAVVSSEQDIAWHTYITLVFKPSSDLSETHRKAIEFDYGMIEGKIEIKCRKALLFYTLKRYNLLKDFITDNEKLNKLNDQFISLSNYEDISHFIKDEIGRIQAASATV</sequence>
<dbReference type="InterPro" id="IPR051534">
    <property type="entry name" value="CBASS_pafABC_assoc_protein"/>
</dbReference>
<organism evidence="4 5">
    <name type="scientific">Acinetobacter junii CIP 107470 = MTCC 11364</name>
    <dbReference type="NCBI Taxonomy" id="1217666"/>
    <lineage>
        <taxon>Bacteria</taxon>
        <taxon>Pseudomonadati</taxon>
        <taxon>Pseudomonadota</taxon>
        <taxon>Gammaproteobacteria</taxon>
        <taxon>Moraxellales</taxon>
        <taxon>Moraxellaceae</taxon>
        <taxon>Acinetobacter</taxon>
    </lineage>
</organism>
<dbReference type="InterPro" id="IPR059019">
    <property type="entry name" value="WHD_CapW"/>
</dbReference>
<dbReference type="InterPro" id="IPR059020">
    <property type="entry name" value="CapW_CTD"/>
</dbReference>
<dbReference type="PATRIC" id="fig|1330047.3.peg.2198"/>
<proteinExistence type="predicted"/>
<dbReference type="Pfam" id="PF13280">
    <property type="entry name" value="WYL"/>
    <property type="match status" value="1"/>
</dbReference>
<gene>
    <name evidence="4" type="ORF">L292_0315</name>
</gene>
<feature type="domain" description="DNA-binding transcriptional repressor CapW winged helix-turn-helix" evidence="3">
    <location>
        <begin position="14"/>
        <end position="92"/>
    </location>
</feature>
<name>S7WLK3_ACIJU</name>
<evidence type="ECO:0000259" key="2">
    <source>
        <dbReference type="Pfam" id="PF26107"/>
    </source>
</evidence>
<dbReference type="PROSITE" id="PS52050">
    <property type="entry name" value="WYL"/>
    <property type="match status" value="1"/>
</dbReference>
<dbReference type="EMBL" id="ASYZ01000117">
    <property type="protein sequence ID" value="EPR84015.1"/>
    <property type="molecule type" value="Genomic_DNA"/>
</dbReference>
<evidence type="ECO:0000259" key="3">
    <source>
        <dbReference type="Pfam" id="PF26109"/>
    </source>
</evidence>
<comment type="caution">
    <text evidence="4">The sequence shown here is derived from an EMBL/GenBank/DDBJ whole genome shotgun (WGS) entry which is preliminary data.</text>
</comment>
<dbReference type="Pfam" id="PF26109">
    <property type="entry name" value="WHD_BrxR"/>
    <property type="match status" value="1"/>
</dbReference>
<evidence type="ECO:0000259" key="1">
    <source>
        <dbReference type="Pfam" id="PF13280"/>
    </source>
</evidence>
<reference evidence="4 5" key="1">
    <citation type="submission" date="2013-05" db="EMBL/GenBank/DDBJ databases">
        <title>Genome assembly of Acinetobacter junii MTCC 11364.</title>
        <authorList>
            <person name="Khatri I."/>
            <person name="Singh N.K."/>
            <person name="Subramanian S."/>
            <person name="Mayilraj S."/>
        </authorList>
    </citation>
    <scope>NUCLEOTIDE SEQUENCE [LARGE SCALE GENOMIC DNA]</scope>
    <source>
        <strain evidence="4 5">MTCC 11364</strain>
    </source>
</reference>
<dbReference type="Pfam" id="PF26107">
    <property type="entry name" value="BrxR_CTD"/>
    <property type="match status" value="1"/>
</dbReference>
<protein>
    <submittedName>
        <fullName evidence="4">Uncharacterized protein</fullName>
    </submittedName>
</protein>
<feature type="domain" description="DNA-binding transcriptional repressor CapW C-terminal dimerisation" evidence="2">
    <location>
        <begin position="213"/>
        <end position="285"/>
    </location>
</feature>
<evidence type="ECO:0000313" key="4">
    <source>
        <dbReference type="EMBL" id="EPR84015.1"/>
    </source>
</evidence>
<feature type="domain" description="WYL" evidence="1">
    <location>
        <begin position="127"/>
        <end position="194"/>
    </location>
</feature>
<dbReference type="Proteomes" id="UP000018420">
    <property type="component" value="Unassembled WGS sequence"/>
</dbReference>
<dbReference type="PANTHER" id="PTHR34580">
    <property type="match status" value="1"/>
</dbReference>
<dbReference type="PANTHER" id="PTHR34580:SF3">
    <property type="entry name" value="PROTEIN PAFB"/>
    <property type="match status" value="1"/>
</dbReference>
<evidence type="ECO:0000313" key="5">
    <source>
        <dbReference type="Proteomes" id="UP000018420"/>
    </source>
</evidence>
<dbReference type="RefSeq" id="WP_004910999.1">
    <property type="nucleotide sequence ID" value="NZ_ASYZ01000117.1"/>
</dbReference>
<accession>S7WLK3</accession>
<dbReference type="InterPro" id="IPR026881">
    <property type="entry name" value="WYL_dom"/>
</dbReference>
<dbReference type="PIRSF" id="PIRSF015558">
    <property type="entry name" value="Txn_reg_DeoR_prd"/>
    <property type="match status" value="1"/>
</dbReference>
<dbReference type="AlphaFoldDB" id="S7WLK3"/>